<accession>A0A9Q6LRI2</accession>
<protein>
    <submittedName>
        <fullName evidence="3">Alkyl hydroperoxide reductase subunit F</fullName>
    </submittedName>
</protein>
<dbReference type="PANTHER" id="PTHR48105">
    <property type="entry name" value="THIOREDOXIN REDUCTASE 1-RELATED-RELATED"/>
    <property type="match status" value="1"/>
</dbReference>
<evidence type="ECO:0000256" key="1">
    <source>
        <dbReference type="ARBA" id="ARBA00022630"/>
    </source>
</evidence>
<gene>
    <name evidence="3" type="ORF">Psal009_01407</name>
</gene>
<name>A0A9Q6LRI2_PISSA</name>
<organism evidence="3 4">
    <name type="scientific">Piscirickettsia salmonis</name>
    <dbReference type="NCBI Taxonomy" id="1238"/>
    <lineage>
        <taxon>Bacteria</taxon>
        <taxon>Pseudomonadati</taxon>
        <taxon>Pseudomonadota</taxon>
        <taxon>Gammaproteobacteria</taxon>
        <taxon>Thiotrichales</taxon>
        <taxon>Piscirickettsiaceae</taxon>
        <taxon>Piscirickettsia</taxon>
    </lineage>
</organism>
<dbReference type="GO" id="GO:0016491">
    <property type="term" value="F:oxidoreductase activity"/>
    <property type="evidence" value="ECO:0007669"/>
    <property type="project" value="UniProtKB-KW"/>
</dbReference>
<dbReference type="EMBL" id="CP038908">
    <property type="protein sequence ID" value="QGO05518.1"/>
    <property type="molecule type" value="Genomic_DNA"/>
</dbReference>
<dbReference type="Gene3D" id="3.50.50.60">
    <property type="entry name" value="FAD/NAD(P)-binding domain"/>
    <property type="match status" value="2"/>
</dbReference>
<sequence>MSYCDYDVVVIGAGFSGLAATLFLANANRRVLLVGSQQGTRNHHALKAYNVVGYGNKSPHQIIAETNQQLDRFSKVKRCYLQVNRIMQREGYDDFLMTLSDASSLIVKRVIFATGVTDLLPNIEGIQPFWPHNIFHCPYCIAYELRDLPLAIYSPNDEAYMMAKIIHKWTSDLTVFTEGQANFSAEQQHELDQLGIKTNTQKICTVSGEPGQFINFHLEGDKDHDVLLRRGVFIHLEFQLNNRALINQLGLVVTAEGIVSVDSSYQTSQAGVYAVGDMSHLFQKISHALHSANVAAFHLDHELAMMPYY</sequence>
<reference evidence="3 4" key="1">
    <citation type="submission" date="2019-04" db="EMBL/GenBank/DDBJ databases">
        <title>Complete genome sequencing of Piscirickettsia salmonis strain Psal-009.</title>
        <authorList>
            <person name="Schober I."/>
            <person name="Bunk B."/>
            <person name="Sproer C."/>
            <person name="Carril G.P."/>
            <person name="Riedel T."/>
            <person name="Flores-Herrera P.A."/>
            <person name="Nourdin-Galindo G."/>
            <person name="Marshall S.H."/>
            <person name="Overmann J."/>
        </authorList>
    </citation>
    <scope>NUCLEOTIDE SEQUENCE [LARGE SCALE GENOMIC DNA]</scope>
    <source>
        <strain evidence="3 4">Psal-009</strain>
    </source>
</reference>
<evidence type="ECO:0000313" key="3">
    <source>
        <dbReference type="EMBL" id="QGO05518.1"/>
    </source>
</evidence>
<dbReference type="InterPro" id="IPR050097">
    <property type="entry name" value="Ferredoxin-NADP_redctase_2"/>
</dbReference>
<dbReference type="SUPFAM" id="SSF51905">
    <property type="entry name" value="FAD/NAD(P)-binding domain"/>
    <property type="match status" value="1"/>
</dbReference>
<evidence type="ECO:0000256" key="2">
    <source>
        <dbReference type="ARBA" id="ARBA00023002"/>
    </source>
</evidence>
<dbReference type="PRINTS" id="PR00368">
    <property type="entry name" value="FADPNR"/>
</dbReference>
<dbReference type="PRINTS" id="PR00469">
    <property type="entry name" value="PNDRDTASEII"/>
</dbReference>
<keyword evidence="2" id="KW-0560">Oxidoreductase</keyword>
<keyword evidence="4" id="KW-1185">Reference proteome</keyword>
<proteinExistence type="predicted"/>
<evidence type="ECO:0000313" key="4">
    <source>
        <dbReference type="Proteomes" id="UP000422232"/>
    </source>
</evidence>
<keyword evidence="1" id="KW-0285">Flavoprotein</keyword>
<dbReference type="InterPro" id="IPR023753">
    <property type="entry name" value="FAD/NAD-binding_dom"/>
</dbReference>
<dbReference type="Proteomes" id="UP000422232">
    <property type="component" value="Chromosome"/>
</dbReference>
<dbReference type="AlphaFoldDB" id="A0A9Q6LRI2"/>
<dbReference type="Pfam" id="PF07992">
    <property type="entry name" value="Pyr_redox_2"/>
    <property type="match status" value="1"/>
</dbReference>
<dbReference type="InterPro" id="IPR036188">
    <property type="entry name" value="FAD/NAD-bd_sf"/>
</dbReference>